<evidence type="ECO:0000313" key="3">
    <source>
        <dbReference type="Proteomes" id="UP000001307"/>
    </source>
</evidence>
<feature type="compositionally biased region" description="Basic residues" evidence="1">
    <location>
        <begin position="158"/>
        <end position="172"/>
    </location>
</feature>
<dbReference type="EMBL" id="FN653098">
    <property type="protein sequence ID" value="CBY11877.1"/>
    <property type="molecule type" value="Genomic_DNA"/>
</dbReference>
<feature type="region of interest" description="Disordered" evidence="1">
    <location>
        <begin position="158"/>
        <end position="273"/>
    </location>
</feature>
<sequence length="484" mass="57050">MSDNKKLQIEESEPSAEDEGIYARTKRSGKNEEKKPRTLKEERLYKPHQREFANYAREIIEAIRKEDQQHNLAEWTAALLNCNQLLSTFVRQSIAGKRCDYERQPEEVFNSFVQAAKREMDFPPLWPTFYMEEGAEVADLTEQTARSKRHRIGNIRQQLRRQRQRQQHRRKRLQDSLTEIRRKREEAERAAAREAERIKAEREIQEAAEKAKQNAEKKAAEREQLQQREEAERASEREAERLRAEREMQEAAEKARQRAEKKAAEEAEKKQLKQRRLVNKEVRKRAEEANEDWHMRHARVVLTRPIFTVEEHIRGGAPLSGNHYGLQIQEAVLLERRAVLTMILRKEAGEEYDAAVEAAWDNTFLKQRIETISTRGHRLSSRIHSRSSWKLTAAAEPEQPSEYEDRRVVQYLLEFLEQDSVERRFSELLDAELFQPSRLSIYLAYAYRISKKMAPKMRAILVHLMDYADLDFPAVHPQAAPRGY</sequence>
<protein>
    <submittedName>
        <fullName evidence="2">Uncharacterized protein</fullName>
    </submittedName>
</protein>
<keyword evidence="3" id="KW-1185">Reference proteome</keyword>
<dbReference type="AlphaFoldDB" id="E4XPZ1"/>
<gene>
    <name evidence="2" type="ORF">GSOID_T00017275001</name>
</gene>
<organism evidence="2">
    <name type="scientific">Oikopleura dioica</name>
    <name type="common">Tunicate</name>
    <dbReference type="NCBI Taxonomy" id="34765"/>
    <lineage>
        <taxon>Eukaryota</taxon>
        <taxon>Metazoa</taxon>
        <taxon>Chordata</taxon>
        <taxon>Tunicata</taxon>
        <taxon>Appendicularia</taxon>
        <taxon>Copelata</taxon>
        <taxon>Oikopleuridae</taxon>
        <taxon>Oikopleura</taxon>
    </lineage>
</organism>
<evidence type="ECO:0000313" key="2">
    <source>
        <dbReference type="EMBL" id="CBY11877.1"/>
    </source>
</evidence>
<dbReference type="Proteomes" id="UP000001307">
    <property type="component" value="Unassembled WGS sequence"/>
</dbReference>
<feature type="compositionally biased region" description="Basic and acidic residues" evidence="1">
    <location>
        <begin position="29"/>
        <end position="40"/>
    </location>
</feature>
<evidence type="ECO:0000256" key="1">
    <source>
        <dbReference type="SAM" id="MobiDB-lite"/>
    </source>
</evidence>
<accession>E4XPZ1</accession>
<reference evidence="2" key="1">
    <citation type="journal article" date="2010" name="Science">
        <title>Plasticity of animal genome architecture unmasked by rapid evolution of a pelagic tunicate.</title>
        <authorList>
            <person name="Denoeud F."/>
            <person name="Henriet S."/>
            <person name="Mungpakdee S."/>
            <person name="Aury J.M."/>
            <person name="Da Silva C."/>
            <person name="Brinkmann H."/>
            <person name="Mikhaleva J."/>
            <person name="Olsen L.C."/>
            <person name="Jubin C."/>
            <person name="Canestro C."/>
            <person name="Bouquet J.M."/>
            <person name="Danks G."/>
            <person name="Poulain J."/>
            <person name="Campsteijn C."/>
            <person name="Adamski M."/>
            <person name="Cross I."/>
            <person name="Yadetie F."/>
            <person name="Muffato M."/>
            <person name="Louis A."/>
            <person name="Butcher S."/>
            <person name="Tsagkogeorga G."/>
            <person name="Konrad A."/>
            <person name="Singh S."/>
            <person name="Jensen M.F."/>
            <person name="Cong E.H."/>
            <person name="Eikeseth-Otteraa H."/>
            <person name="Noel B."/>
            <person name="Anthouard V."/>
            <person name="Porcel B.M."/>
            <person name="Kachouri-Lafond R."/>
            <person name="Nishino A."/>
            <person name="Ugolini M."/>
            <person name="Chourrout P."/>
            <person name="Nishida H."/>
            <person name="Aasland R."/>
            <person name="Huzurbazar S."/>
            <person name="Westhof E."/>
            <person name="Delsuc F."/>
            <person name="Lehrach H."/>
            <person name="Reinhardt R."/>
            <person name="Weissenbach J."/>
            <person name="Roy S.W."/>
            <person name="Artiguenave F."/>
            <person name="Postlethwait J.H."/>
            <person name="Manak J.R."/>
            <person name="Thompson E.M."/>
            <person name="Jaillon O."/>
            <person name="Du Pasquier L."/>
            <person name="Boudinot P."/>
            <person name="Liberles D.A."/>
            <person name="Volff J.N."/>
            <person name="Philippe H."/>
            <person name="Lenhard B."/>
            <person name="Roest Crollius H."/>
            <person name="Wincker P."/>
            <person name="Chourrout D."/>
        </authorList>
    </citation>
    <scope>NUCLEOTIDE SEQUENCE [LARGE SCALE GENOMIC DNA]</scope>
</reference>
<dbReference type="FunCoup" id="E4XPZ1">
    <property type="interactions" value="42"/>
</dbReference>
<feature type="region of interest" description="Disordered" evidence="1">
    <location>
        <begin position="1"/>
        <end position="40"/>
    </location>
</feature>
<feature type="compositionally biased region" description="Basic and acidic residues" evidence="1">
    <location>
        <begin position="178"/>
        <end position="271"/>
    </location>
</feature>
<proteinExistence type="predicted"/>
<name>E4XPZ1_OIKDI</name>
<dbReference type="InParanoid" id="E4XPZ1"/>
<feature type="compositionally biased region" description="Acidic residues" evidence="1">
    <location>
        <begin position="10"/>
        <end position="20"/>
    </location>
</feature>